<dbReference type="GO" id="GO:0006260">
    <property type="term" value="P:DNA replication"/>
    <property type="evidence" value="ECO:0007669"/>
    <property type="project" value="UniProtKB-KW"/>
</dbReference>
<dbReference type="OrthoDB" id="9773856at2"/>
<comment type="caution">
    <text evidence="7">The sequence shown here is derived from an EMBL/GenBank/DDBJ whole genome shotgun (WGS) entry which is preliminary data.</text>
</comment>
<comment type="function">
    <text evidence="4">SbcCD cleaves DNA hairpin structures. These structures can inhibit DNA replication and are intermediates in certain DNA recombination reactions. The complex acts as a 3'-&gt;5' double strand exonuclease that can open hairpins. It also has a 5' single-strand endonuclease activity.</text>
</comment>
<dbReference type="RefSeq" id="WP_008543809.1">
    <property type="nucleotide sequence ID" value="NZ_JH605018.1"/>
</dbReference>
<dbReference type="Gene3D" id="3.60.21.10">
    <property type="match status" value="1"/>
</dbReference>
<dbReference type="PANTHER" id="PTHR30337:SF0">
    <property type="entry name" value="NUCLEASE SBCCD SUBUNIT D"/>
    <property type="match status" value="1"/>
</dbReference>
<dbReference type="Pfam" id="PF00149">
    <property type="entry name" value="Metallophos"/>
    <property type="match status" value="1"/>
</dbReference>
<evidence type="ECO:0000313" key="8">
    <source>
        <dbReference type="Proteomes" id="UP000004956"/>
    </source>
</evidence>
<dbReference type="Proteomes" id="UP000004956">
    <property type="component" value="Unassembled WGS sequence"/>
</dbReference>
<reference evidence="7 8" key="1">
    <citation type="submission" date="2011-11" db="EMBL/GenBank/DDBJ databases">
        <authorList>
            <person name="Weinstock G."/>
            <person name="Sodergren E."/>
            <person name="Clifton S."/>
            <person name="Fulton L."/>
            <person name="Fulton B."/>
            <person name="Courtney L."/>
            <person name="Fronick C."/>
            <person name="Harrison M."/>
            <person name="Strong C."/>
            <person name="Farmer C."/>
            <person name="Delahaunty K."/>
            <person name="Markovic C."/>
            <person name="Hall O."/>
            <person name="Minx P."/>
            <person name="Tomlinson C."/>
            <person name="Mitreva M."/>
            <person name="Hou S."/>
            <person name="Chen J."/>
            <person name="Wollam A."/>
            <person name="Pepin K.H."/>
            <person name="Johnson M."/>
            <person name="Bhonagiri V."/>
            <person name="Zhang X."/>
            <person name="Suruliraj S."/>
            <person name="Warren W."/>
            <person name="Chinwalla A."/>
            <person name="Mardis E.R."/>
            <person name="Wilson R.K."/>
        </authorList>
    </citation>
    <scope>NUCLEOTIDE SEQUENCE [LARGE SCALE GENOMIC DNA]</scope>
    <source>
        <strain evidence="7 8">YIT 11816</strain>
    </source>
</reference>
<keyword evidence="2 4" id="KW-0378">Hydrolase</keyword>
<keyword evidence="8" id="KW-1185">Reference proteome</keyword>
<dbReference type="HOGENOM" id="CLU_038045_2_1_4"/>
<feature type="compositionally biased region" description="Basic and acidic residues" evidence="5">
    <location>
        <begin position="428"/>
        <end position="449"/>
    </location>
</feature>
<organism evidence="7 8">
    <name type="scientific">Sutterella parvirubra YIT 11816</name>
    <dbReference type="NCBI Taxonomy" id="762967"/>
    <lineage>
        <taxon>Bacteria</taxon>
        <taxon>Pseudomonadati</taxon>
        <taxon>Pseudomonadota</taxon>
        <taxon>Betaproteobacteria</taxon>
        <taxon>Burkholderiales</taxon>
        <taxon>Sutterellaceae</taxon>
        <taxon>Sutterella</taxon>
    </lineage>
</organism>
<evidence type="ECO:0000256" key="1">
    <source>
        <dbReference type="ARBA" id="ARBA00022722"/>
    </source>
</evidence>
<dbReference type="InterPro" id="IPR004843">
    <property type="entry name" value="Calcineurin-like_PHP"/>
</dbReference>
<sequence>MPKLRILHTADWHLGRDLAGVDRTQDFERFLAWLTDEVRTRRPDVLLVAGDVFNTSMPSNAAQKLYYDFVRKIAETDVAAVIVTAGNHDSAYFLGAARGLLEGFRCVVSGEGPEDQAVLVKRGGRVLAAVAAVPYLREGDVTLPAGTALDMDDPAYWRAGVRRHYDRVAAQIDHLLQAEGLDDAAAAAVPRIAMGHLFVTGEGSADKAVSEAMSHYVGSLRHIGLDAFGPGWAYAALGHVHEAQRIRGSVPAWYSGAPLTLRFADRNEEPRILEIDITEEGAAEIRSVPVPQPRRILSLSGDEDALTDALDALKDEAAVTTMKPVAELVYTGADPAGPALIDRLQRRADQTGVLLGPIRLGGDAARRAAEVEESERISLEEITPEQVFRTVLDARGVEEDVRAPLFARFSEALLEVERDREAEAEEVAKLLKKNADEGKEQPSAEEEKPQPAAEA</sequence>
<dbReference type="PANTHER" id="PTHR30337">
    <property type="entry name" value="COMPONENT OF ATP-DEPENDENT DSDNA EXONUCLEASE"/>
    <property type="match status" value="1"/>
</dbReference>
<evidence type="ECO:0000313" key="7">
    <source>
        <dbReference type="EMBL" id="EHY30251.1"/>
    </source>
</evidence>
<dbReference type="GO" id="GO:0004519">
    <property type="term" value="F:endonuclease activity"/>
    <property type="evidence" value="ECO:0007669"/>
    <property type="project" value="UniProtKB-KW"/>
</dbReference>
<dbReference type="SUPFAM" id="SSF56300">
    <property type="entry name" value="Metallo-dependent phosphatases"/>
    <property type="match status" value="1"/>
</dbReference>
<dbReference type="NCBIfam" id="TIGR00619">
    <property type="entry name" value="sbcd"/>
    <property type="match status" value="1"/>
</dbReference>
<dbReference type="GO" id="GO:0006310">
    <property type="term" value="P:DNA recombination"/>
    <property type="evidence" value="ECO:0007669"/>
    <property type="project" value="UniProtKB-KW"/>
</dbReference>
<dbReference type="EMBL" id="AFBQ01000369">
    <property type="protein sequence ID" value="EHY30251.1"/>
    <property type="molecule type" value="Genomic_DNA"/>
</dbReference>
<evidence type="ECO:0000256" key="2">
    <source>
        <dbReference type="ARBA" id="ARBA00022801"/>
    </source>
</evidence>
<accession>H3KI08</accession>
<dbReference type="STRING" id="762967.HMPREF9440_02410"/>
<evidence type="ECO:0000259" key="6">
    <source>
        <dbReference type="Pfam" id="PF00149"/>
    </source>
</evidence>
<dbReference type="PATRIC" id="fig|762967.3.peg.1900"/>
<feature type="domain" description="Calcineurin-like phosphoesterase" evidence="6">
    <location>
        <begin position="4"/>
        <end position="104"/>
    </location>
</feature>
<dbReference type="InterPro" id="IPR041796">
    <property type="entry name" value="Mre11_N"/>
</dbReference>
<dbReference type="InterPro" id="IPR004593">
    <property type="entry name" value="SbcD"/>
</dbReference>
<gene>
    <name evidence="4" type="primary">sbcD</name>
    <name evidence="7" type="ORF">HMPREF9440_02410</name>
</gene>
<comment type="subunit">
    <text evidence="4">Heterodimer of SbcC and SbcD.</text>
</comment>
<keyword evidence="3 4" id="KW-0269">Exonuclease</keyword>
<dbReference type="GO" id="GO:0008408">
    <property type="term" value="F:3'-5' exonuclease activity"/>
    <property type="evidence" value="ECO:0007669"/>
    <property type="project" value="InterPro"/>
</dbReference>
<name>H3KI08_9BURK</name>
<protein>
    <recommendedName>
        <fullName evidence="4">Nuclease SbcCD subunit D</fullName>
    </recommendedName>
</protein>
<evidence type="ECO:0000256" key="4">
    <source>
        <dbReference type="RuleBase" id="RU363069"/>
    </source>
</evidence>
<keyword evidence="4" id="KW-0235">DNA replication</keyword>
<evidence type="ECO:0000256" key="5">
    <source>
        <dbReference type="SAM" id="MobiDB-lite"/>
    </source>
</evidence>
<dbReference type="InterPro" id="IPR050535">
    <property type="entry name" value="DNA_Repair-Maintenance_Comp"/>
</dbReference>
<proteinExistence type="inferred from homology"/>
<dbReference type="AlphaFoldDB" id="H3KI08"/>
<feature type="region of interest" description="Disordered" evidence="5">
    <location>
        <begin position="428"/>
        <end position="455"/>
    </location>
</feature>
<keyword evidence="4" id="KW-0233">DNA recombination</keyword>
<comment type="similarity">
    <text evidence="4">Belongs to the SbcD family.</text>
</comment>
<dbReference type="InterPro" id="IPR029052">
    <property type="entry name" value="Metallo-depent_PP-like"/>
</dbReference>
<evidence type="ECO:0000256" key="3">
    <source>
        <dbReference type="ARBA" id="ARBA00022839"/>
    </source>
</evidence>
<keyword evidence="1 4" id="KW-0540">Nuclease</keyword>
<keyword evidence="4" id="KW-0255">Endonuclease</keyword>
<dbReference type="CDD" id="cd00840">
    <property type="entry name" value="MPP_Mre11_N"/>
    <property type="match status" value="1"/>
</dbReference>